<feature type="transmembrane region" description="Helical" evidence="2">
    <location>
        <begin position="135"/>
        <end position="160"/>
    </location>
</feature>
<evidence type="ECO:0000313" key="3">
    <source>
        <dbReference type="EMBL" id="KAE9398203.1"/>
    </source>
</evidence>
<keyword evidence="2" id="KW-0472">Membrane</keyword>
<evidence type="ECO:0000256" key="1">
    <source>
        <dbReference type="SAM" id="MobiDB-lite"/>
    </source>
</evidence>
<proteinExistence type="predicted"/>
<keyword evidence="2" id="KW-0812">Transmembrane</keyword>
<name>A0A6A4HJN9_9AGAR</name>
<dbReference type="AlphaFoldDB" id="A0A6A4HJN9"/>
<organism evidence="3 4">
    <name type="scientific">Gymnopus androsaceus JB14</name>
    <dbReference type="NCBI Taxonomy" id="1447944"/>
    <lineage>
        <taxon>Eukaryota</taxon>
        <taxon>Fungi</taxon>
        <taxon>Dikarya</taxon>
        <taxon>Basidiomycota</taxon>
        <taxon>Agaricomycotina</taxon>
        <taxon>Agaricomycetes</taxon>
        <taxon>Agaricomycetidae</taxon>
        <taxon>Agaricales</taxon>
        <taxon>Marasmiineae</taxon>
        <taxon>Omphalotaceae</taxon>
        <taxon>Gymnopus</taxon>
    </lineage>
</organism>
<dbReference type="Proteomes" id="UP000799118">
    <property type="component" value="Unassembled WGS sequence"/>
</dbReference>
<reference evidence="3" key="1">
    <citation type="journal article" date="2019" name="Environ. Microbiol.">
        <title>Fungal ecological strategies reflected in gene transcription - a case study of two litter decomposers.</title>
        <authorList>
            <person name="Barbi F."/>
            <person name="Kohler A."/>
            <person name="Barry K."/>
            <person name="Baskaran P."/>
            <person name="Daum C."/>
            <person name="Fauchery L."/>
            <person name="Ihrmark K."/>
            <person name="Kuo A."/>
            <person name="LaButti K."/>
            <person name="Lipzen A."/>
            <person name="Morin E."/>
            <person name="Grigoriev I.V."/>
            <person name="Henrissat B."/>
            <person name="Lindahl B."/>
            <person name="Martin F."/>
        </authorList>
    </citation>
    <scope>NUCLEOTIDE SEQUENCE</scope>
    <source>
        <strain evidence="3">JB14</strain>
    </source>
</reference>
<evidence type="ECO:0000256" key="2">
    <source>
        <dbReference type="SAM" id="Phobius"/>
    </source>
</evidence>
<dbReference type="EMBL" id="ML769486">
    <property type="protein sequence ID" value="KAE9398203.1"/>
    <property type="molecule type" value="Genomic_DNA"/>
</dbReference>
<protein>
    <submittedName>
        <fullName evidence="3">Uncharacterized protein</fullName>
    </submittedName>
</protein>
<keyword evidence="4" id="KW-1185">Reference proteome</keyword>
<sequence>MAANNVSNYSLGFPILAITNTFTSISPPTSTPKTALSSTTNPPSLTSSSSESDATHSLTSSTSVSFTSASSSSIIPSSISSTISIATSTDNPGAILVSTITESGATLVTTVTSSSPSNSAATGASIINPHSQPSIPLLVGSILGAVVTFLLLASLVYCLWRRRRIQHEIVVVSPFPGEVRSAEEEPSSMEQRQTTHPAILNEDTRPPKNQRRRIPQPGLPTREPKRARQPPVRIEAPVFTESHREESVEINAEPTPDIDLVIQSENNPTAYRHQDSGWRDLTRSETADGLREVIELPPDYSEV</sequence>
<feature type="region of interest" description="Disordered" evidence="1">
    <location>
        <begin position="27"/>
        <end position="54"/>
    </location>
</feature>
<feature type="region of interest" description="Disordered" evidence="1">
    <location>
        <begin position="178"/>
        <end position="234"/>
    </location>
</feature>
<accession>A0A6A4HJN9</accession>
<keyword evidence="2" id="KW-1133">Transmembrane helix</keyword>
<gene>
    <name evidence="3" type="ORF">BT96DRAFT_40451</name>
</gene>
<evidence type="ECO:0000313" key="4">
    <source>
        <dbReference type="Proteomes" id="UP000799118"/>
    </source>
</evidence>